<dbReference type="Gene3D" id="3.40.50.1110">
    <property type="entry name" value="SGNH hydrolase"/>
    <property type="match status" value="1"/>
</dbReference>
<dbReference type="SUPFAM" id="SSF52266">
    <property type="entry name" value="SGNH hydrolase"/>
    <property type="match status" value="1"/>
</dbReference>
<proteinExistence type="inferred from homology"/>
<dbReference type="Gene3D" id="2.60.120.430">
    <property type="entry name" value="Galactose-binding lectin"/>
    <property type="match status" value="1"/>
</dbReference>
<gene>
    <name evidence="6" type="ORF">SAMN06265219_10358</name>
</gene>
<evidence type="ECO:0000313" key="7">
    <source>
        <dbReference type="Proteomes" id="UP000317557"/>
    </source>
</evidence>
<feature type="chain" id="PRO_5021769608" evidence="3">
    <location>
        <begin position="23"/>
        <end position="447"/>
    </location>
</feature>
<dbReference type="InterPro" id="IPR008979">
    <property type="entry name" value="Galactose-bd-like_sf"/>
</dbReference>
<keyword evidence="7" id="KW-1185">Reference proteome</keyword>
<dbReference type="SUPFAM" id="SSF49785">
    <property type="entry name" value="Galactose-binding domain-like"/>
    <property type="match status" value="1"/>
</dbReference>
<dbReference type="PANTHER" id="PTHR43695:SF1">
    <property type="entry name" value="RHAMNOGALACTURONAN ACETYLESTERASE"/>
    <property type="match status" value="1"/>
</dbReference>
<evidence type="ECO:0000256" key="1">
    <source>
        <dbReference type="ARBA" id="ARBA00008668"/>
    </source>
</evidence>
<organism evidence="6 7">
    <name type="scientific">Gracilimonas mengyeensis</name>
    <dbReference type="NCBI Taxonomy" id="1302730"/>
    <lineage>
        <taxon>Bacteria</taxon>
        <taxon>Pseudomonadati</taxon>
        <taxon>Balneolota</taxon>
        <taxon>Balneolia</taxon>
        <taxon>Balneolales</taxon>
        <taxon>Balneolaceae</taxon>
        <taxon>Gracilimonas</taxon>
    </lineage>
</organism>
<reference evidence="6 7" key="1">
    <citation type="submission" date="2017-05" db="EMBL/GenBank/DDBJ databases">
        <authorList>
            <person name="Varghese N."/>
            <person name="Submissions S."/>
        </authorList>
    </citation>
    <scope>NUCLEOTIDE SEQUENCE [LARGE SCALE GENOMIC DNA]</scope>
    <source>
        <strain evidence="6 7">DSM 21985</strain>
    </source>
</reference>
<dbReference type="InterPro" id="IPR037459">
    <property type="entry name" value="RhgT-like"/>
</dbReference>
<accession>A0A521BSP4</accession>
<name>A0A521BSP4_9BACT</name>
<dbReference type="EMBL" id="FXTP01000003">
    <property type="protein sequence ID" value="SMO50174.1"/>
    <property type="molecule type" value="Genomic_DNA"/>
</dbReference>
<dbReference type="PANTHER" id="PTHR43695">
    <property type="entry name" value="PUTATIVE (AFU_ORTHOLOGUE AFUA_2G17250)-RELATED"/>
    <property type="match status" value="1"/>
</dbReference>
<evidence type="ECO:0000313" key="6">
    <source>
        <dbReference type="EMBL" id="SMO50174.1"/>
    </source>
</evidence>
<sequence>MTVCKRIMLASIWVFLISQSLAFSQVSELPMKFDFGTGEVAEGYTKVTSTTGYSEEQGYGFDYESEVLSVNRGGRDALRSDFITSYAPFFFSVKVPEGNYRVTVTFGDQQGTSRTTVKAESRRLMAKQIDTNTDAFITKSFLVNVYHPEIEGGGKVQLKDRELDKLDWDHKLTLEFSNHSPKITSIEIERAEQATTVYLAGNSTVTNQQNEPWASWGQMLPVFFKPDRVAISNQGSSGLTLKEFQSSNRLKNVLSHMKEGDYLFIQFAHNDQKEGWTHVEPFKGYQDQLRIFINEARKWGATPVLVTSMHRRRFDEQGQVVNTLGDYPEAMRQLAQEEELALIDLHTMSEVMYEALGVEGTRDLFVHYSAGTFPGQVNALNDNTHFSNYGAYQLSKCIVEGIKTQLPELAEELVDSLPDFNPAIPDSITQFDIPRTPIFDNRKPRGN</sequence>
<feature type="domain" description="SGNH hydrolase-type esterase" evidence="4">
    <location>
        <begin position="201"/>
        <end position="348"/>
    </location>
</feature>
<dbReference type="OrthoDB" id="9807041at2"/>
<dbReference type="AlphaFoldDB" id="A0A521BSP4"/>
<dbReference type="Pfam" id="PF21254">
    <property type="entry name" value="AGA-YXIM_GBD"/>
    <property type="match status" value="1"/>
</dbReference>
<dbReference type="InterPro" id="IPR049033">
    <property type="entry name" value="AGA-YXIM_GBD"/>
</dbReference>
<evidence type="ECO:0000259" key="5">
    <source>
        <dbReference type="Pfam" id="PF21254"/>
    </source>
</evidence>
<protein>
    <submittedName>
        <fullName evidence="6">Lysophospholipase L1</fullName>
    </submittedName>
</protein>
<evidence type="ECO:0000259" key="4">
    <source>
        <dbReference type="Pfam" id="PF13472"/>
    </source>
</evidence>
<dbReference type="CDD" id="cd01821">
    <property type="entry name" value="Rhamnogalacturan_acetylesterase_like"/>
    <property type="match status" value="1"/>
</dbReference>
<keyword evidence="3" id="KW-0732">Signal</keyword>
<feature type="signal peptide" evidence="3">
    <location>
        <begin position="1"/>
        <end position="22"/>
    </location>
</feature>
<dbReference type="InterPro" id="IPR013830">
    <property type="entry name" value="SGNH_hydro"/>
</dbReference>
<dbReference type="Proteomes" id="UP000317557">
    <property type="component" value="Unassembled WGS sequence"/>
</dbReference>
<keyword evidence="2" id="KW-0378">Hydrolase</keyword>
<dbReference type="GO" id="GO:0016788">
    <property type="term" value="F:hydrolase activity, acting on ester bonds"/>
    <property type="evidence" value="ECO:0007669"/>
    <property type="project" value="UniProtKB-ARBA"/>
</dbReference>
<comment type="similarity">
    <text evidence="1">Belongs to the 'GDSL' lipolytic enzyme family.</text>
</comment>
<dbReference type="Pfam" id="PF13472">
    <property type="entry name" value="Lipase_GDSL_2"/>
    <property type="match status" value="1"/>
</dbReference>
<dbReference type="InterPro" id="IPR036514">
    <property type="entry name" value="SGNH_hydro_sf"/>
</dbReference>
<evidence type="ECO:0000256" key="3">
    <source>
        <dbReference type="SAM" id="SignalP"/>
    </source>
</evidence>
<evidence type="ECO:0000256" key="2">
    <source>
        <dbReference type="ARBA" id="ARBA00022801"/>
    </source>
</evidence>
<feature type="domain" description="Beta-agarase/YXIM esterase-like galactose-binding" evidence="5">
    <location>
        <begin position="32"/>
        <end position="121"/>
    </location>
</feature>